<comment type="caution">
    <text evidence="4">The sequence shown here is derived from an EMBL/GenBank/DDBJ whole genome shotgun (WGS) entry which is preliminary data.</text>
</comment>
<dbReference type="PANTHER" id="PTHR45663:SF11">
    <property type="entry name" value="GEO12009P1"/>
    <property type="match status" value="1"/>
</dbReference>
<evidence type="ECO:0000256" key="2">
    <source>
        <dbReference type="ARBA" id="ARBA00023284"/>
    </source>
</evidence>
<reference evidence="4 5" key="1">
    <citation type="journal article" date="2015" name="Genome Announc.">
        <title>Expanding the biotechnology potential of lactobacilli through comparative genomics of 213 strains and associated genera.</title>
        <authorList>
            <person name="Sun Z."/>
            <person name="Harris H.M."/>
            <person name="McCann A."/>
            <person name="Guo C."/>
            <person name="Argimon S."/>
            <person name="Zhang W."/>
            <person name="Yang X."/>
            <person name="Jeffery I.B."/>
            <person name="Cooney J.C."/>
            <person name="Kagawa T.F."/>
            <person name="Liu W."/>
            <person name="Song Y."/>
            <person name="Salvetti E."/>
            <person name="Wrobel A."/>
            <person name="Rasinkangas P."/>
            <person name="Parkhill J."/>
            <person name="Rea M.C."/>
            <person name="O'Sullivan O."/>
            <person name="Ritari J."/>
            <person name="Douillard F.P."/>
            <person name="Paul Ross R."/>
            <person name="Yang R."/>
            <person name="Briner A.E."/>
            <person name="Felis G.E."/>
            <person name="de Vos W.M."/>
            <person name="Barrangou R."/>
            <person name="Klaenhammer T.R."/>
            <person name="Caufield P.W."/>
            <person name="Cui Y."/>
            <person name="Zhang H."/>
            <person name="O'Toole P.W."/>
        </authorList>
    </citation>
    <scope>NUCLEOTIDE SEQUENCE [LARGE SCALE GENOMIC DNA]</scope>
    <source>
        <strain evidence="4 5">JCM 15530</strain>
    </source>
</reference>
<dbReference type="PANTHER" id="PTHR45663">
    <property type="entry name" value="GEO12009P1"/>
    <property type="match status" value="1"/>
</dbReference>
<feature type="domain" description="Thioredoxin" evidence="3">
    <location>
        <begin position="1"/>
        <end position="63"/>
    </location>
</feature>
<comment type="similarity">
    <text evidence="1">Belongs to the thioredoxin family.</text>
</comment>
<dbReference type="STRING" id="1302272.FC96_GL001169"/>
<dbReference type="Proteomes" id="UP000050911">
    <property type="component" value="Unassembled WGS sequence"/>
</dbReference>
<dbReference type="EMBL" id="AZCX01000002">
    <property type="protein sequence ID" value="KRK48848.1"/>
    <property type="molecule type" value="Genomic_DNA"/>
</dbReference>
<evidence type="ECO:0000313" key="4">
    <source>
        <dbReference type="EMBL" id="KRK48848.1"/>
    </source>
</evidence>
<name>A0A0R1HQC9_9LACO</name>
<protein>
    <recommendedName>
        <fullName evidence="3">Thioredoxin domain-containing protein</fullName>
    </recommendedName>
</protein>
<keyword evidence="5" id="KW-1185">Reference proteome</keyword>
<dbReference type="InterPro" id="IPR013766">
    <property type="entry name" value="Thioredoxin_domain"/>
</dbReference>
<dbReference type="GO" id="GO:0005737">
    <property type="term" value="C:cytoplasm"/>
    <property type="evidence" value="ECO:0007669"/>
    <property type="project" value="TreeGrafter"/>
</dbReference>
<evidence type="ECO:0000313" key="5">
    <source>
        <dbReference type="Proteomes" id="UP000050911"/>
    </source>
</evidence>
<dbReference type="InterPro" id="IPR036249">
    <property type="entry name" value="Thioredoxin-like_sf"/>
</dbReference>
<evidence type="ECO:0000259" key="3">
    <source>
        <dbReference type="Pfam" id="PF00085"/>
    </source>
</evidence>
<dbReference type="SUPFAM" id="SSF52833">
    <property type="entry name" value="Thioredoxin-like"/>
    <property type="match status" value="1"/>
</dbReference>
<dbReference type="PATRIC" id="fig|1302272.5.peg.1177"/>
<dbReference type="Gene3D" id="3.40.30.10">
    <property type="entry name" value="Glutaredoxin"/>
    <property type="match status" value="1"/>
</dbReference>
<gene>
    <name evidence="4" type="ORF">FC96_GL001169</name>
</gene>
<keyword evidence="2" id="KW-0676">Redox-active center</keyword>
<accession>A0A0R1HQC9</accession>
<dbReference type="GO" id="GO:0015035">
    <property type="term" value="F:protein-disulfide reductase activity"/>
    <property type="evidence" value="ECO:0007669"/>
    <property type="project" value="TreeGrafter"/>
</dbReference>
<sequence>MMAPIIESAAGDFAGQIQFKKVDIDASPEIAQAFDIQGIPTFLVKKEGHLIDRFSGFVPAPVFKSHVVQYLK</sequence>
<evidence type="ECO:0000256" key="1">
    <source>
        <dbReference type="ARBA" id="ARBA00008987"/>
    </source>
</evidence>
<proteinExistence type="inferred from homology"/>
<dbReference type="CDD" id="cd02947">
    <property type="entry name" value="TRX_family"/>
    <property type="match status" value="1"/>
</dbReference>
<dbReference type="Pfam" id="PF00085">
    <property type="entry name" value="Thioredoxin"/>
    <property type="match status" value="1"/>
</dbReference>
<dbReference type="AlphaFoldDB" id="A0A0R1HQC9"/>
<organism evidence="4 5">
    <name type="scientific">Secundilactobacillus kimchicus JCM 15530</name>
    <dbReference type="NCBI Taxonomy" id="1302272"/>
    <lineage>
        <taxon>Bacteria</taxon>
        <taxon>Bacillati</taxon>
        <taxon>Bacillota</taxon>
        <taxon>Bacilli</taxon>
        <taxon>Lactobacillales</taxon>
        <taxon>Lactobacillaceae</taxon>
        <taxon>Secundilactobacillus</taxon>
    </lineage>
</organism>